<sequence>MKRNYLYILAMVFVTGFSACEKNSIQVIDGREIGAQIKFFNFGINAPSVNFYANTTKVTATVSATGAEATTGVSYGSVGPASTYASLVAGTYAFKGQIAAATDKDLAISNTSSAIEKGKFYSLYLCGFYNATAKTSDAFIVEDKIPAQDTSSAYVRLVNTIPNGTGALNFTIKNTVGGAEPTIATGIAYKAASEFVKVPQGVYDLNIRYTATPTAIVFTRTAVSFVKGRVYTITTRGDMTVSATGTATNRPFMDNTANN</sequence>
<feature type="domain" description="DUF4397" evidence="1">
    <location>
        <begin position="35"/>
        <end position="163"/>
    </location>
</feature>
<dbReference type="EMBL" id="WVHS01000001">
    <property type="protein sequence ID" value="MXV14588.1"/>
    <property type="molecule type" value="Genomic_DNA"/>
</dbReference>
<proteinExistence type="predicted"/>
<dbReference type="Proteomes" id="UP000451233">
    <property type="component" value="Unassembled WGS sequence"/>
</dbReference>
<comment type="caution">
    <text evidence="2">The sequence shown here is derived from an EMBL/GenBank/DDBJ whole genome shotgun (WGS) entry which is preliminary data.</text>
</comment>
<dbReference type="PROSITE" id="PS51257">
    <property type="entry name" value="PROKAR_LIPOPROTEIN"/>
    <property type="match status" value="1"/>
</dbReference>
<dbReference type="AlphaFoldDB" id="A0A7K1XUW4"/>
<evidence type="ECO:0000259" key="1">
    <source>
        <dbReference type="Pfam" id="PF14344"/>
    </source>
</evidence>
<evidence type="ECO:0000313" key="3">
    <source>
        <dbReference type="Proteomes" id="UP000451233"/>
    </source>
</evidence>
<dbReference type="InterPro" id="IPR025510">
    <property type="entry name" value="DUF4397"/>
</dbReference>
<dbReference type="RefSeq" id="WP_160905550.1">
    <property type="nucleotide sequence ID" value="NZ_WVHS01000001.1"/>
</dbReference>
<evidence type="ECO:0000313" key="2">
    <source>
        <dbReference type="EMBL" id="MXV14588.1"/>
    </source>
</evidence>
<gene>
    <name evidence="2" type="ORF">GS398_04710</name>
</gene>
<organism evidence="2 3">
    <name type="scientific">Hufsiella ginkgonis</name>
    <dbReference type="NCBI Taxonomy" id="2695274"/>
    <lineage>
        <taxon>Bacteria</taxon>
        <taxon>Pseudomonadati</taxon>
        <taxon>Bacteroidota</taxon>
        <taxon>Sphingobacteriia</taxon>
        <taxon>Sphingobacteriales</taxon>
        <taxon>Sphingobacteriaceae</taxon>
        <taxon>Hufsiella</taxon>
    </lineage>
</organism>
<accession>A0A7K1XUW4</accession>
<name>A0A7K1XUW4_9SPHI</name>
<protein>
    <submittedName>
        <fullName evidence="2">DUF4397 domain-containing protein</fullName>
    </submittedName>
</protein>
<keyword evidence="3" id="KW-1185">Reference proteome</keyword>
<reference evidence="2 3" key="1">
    <citation type="submission" date="2019-11" db="EMBL/GenBank/DDBJ databases">
        <title>Pedobacter sp. HMF7056 Genome sequencing and assembly.</title>
        <authorList>
            <person name="Kang H."/>
            <person name="Kim H."/>
            <person name="Joh K."/>
        </authorList>
    </citation>
    <scope>NUCLEOTIDE SEQUENCE [LARGE SCALE GENOMIC DNA]</scope>
    <source>
        <strain evidence="2 3">HMF7056</strain>
    </source>
</reference>
<dbReference type="Pfam" id="PF14344">
    <property type="entry name" value="DUF4397"/>
    <property type="match status" value="1"/>
</dbReference>